<dbReference type="RefSeq" id="WP_134836672.1">
    <property type="nucleotide sequence ID" value="NZ_SATR01000031.1"/>
</dbReference>
<evidence type="ECO:0000313" key="2">
    <source>
        <dbReference type="Proteomes" id="UP000297753"/>
    </source>
</evidence>
<proteinExistence type="predicted"/>
<accession>A0A4Y8WBG5</accession>
<dbReference type="OrthoDB" id="9814441at2"/>
<dbReference type="PROSITE" id="PS51257">
    <property type="entry name" value="PROKAR_LIPOPROTEIN"/>
    <property type="match status" value="1"/>
</dbReference>
<comment type="caution">
    <text evidence="1">The sequence shown here is derived from an EMBL/GenBank/DDBJ whole genome shotgun (WGS) entry which is preliminary data.</text>
</comment>
<dbReference type="Proteomes" id="UP000297753">
    <property type="component" value="Unassembled WGS sequence"/>
</dbReference>
<dbReference type="InterPro" id="IPR021768">
    <property type="entry name" value="DUF3332"/>
</dbReference>
<gene>
    <name evidence="1" type="ORF">ELS82_17780</name>
</gene>
<reference evidence="1 2" key="1">
    <citation type="submission" date="2019-01" db="EMBL/GenBank/DDBJ databases">
        <title>Vibrio BEI176 sp. nov, a marine bacterium isolated from China: eastern marignal seas.</title>
        <authorList>
            <person name="Li B."/>
        </authorList>
    </citation>
    <scope>NUCLEOTIDE SEQUENCE [LARGE SCALE GENOMIC DNA]</scope>
    <source>
        <strain evidence="1 2">BEI176</strain>
    </source>
</reference>
<name>A0A4Y8WBG5_9VIBR</name>
<dbReference type="Pfam" id="PF11810">
    <property type="entry name" value="DUF3332"/>
    <property type="match status" value="1"/>
</dbReference>
<evidence type="ECO:0000313" key="1">
    <source>
        <dbReference type="EMBL" id="TFH90289.1"/>
    </source>
</evidence>
<dbReference type="AlphaFoldDB" id="A0A4Y8WBG5"/>
<dbReference type="EMBL" id="SATR01000031">
    <property type="protein sequence ID" value="TFH90289.1"/>
    <property type="molecule type" value="Genomic_DNA"/>
</dbReference>
<sequence>MKPSCSVIVATSVLAISLSGCVGSNAVTGLLMKFNLQAVDNRYARGGLNMLLSPVYGLTIAADYLVFNSLEFWTGKNPISGQPHIFDSQTETLIDINDELDESLKDAPISPLTRRMIERGEVVFPNADTLMMTIVYNTGERAVLHGIRVDASIDYFLDGQWIARAGRNELEGYGLRLAVVR</sequence>
<organism evidence="1 2">
    <name type="scientific">Vibrio ouci</name>
    <dbReference type="NCBI Taxonomy" id="2499078"/>
    <lineage>
        <taxon>Bacteria</taxon>
        <taxon>Pseudomonadati</taxon>
        <taxon>Pseudomonadota</taxon>
        <taxon>Gammaproteobacteria</taxon>
        <taxon>Vibrionales</taxon>
        <taxon>Vibrionaceae</taxon>
        <taxon>Vibrio</taxon>
    </lineage>
</organism>
<protein>
    <submittedName>
        <fullName evidence="1">DUF3332 family protein</fullName>
    </submittedName>
</protein>
<keyword evidence="2" id="KW-1185">Reference proteome</keyword>